<sequence>MIAPVSLASLIAADPVQALKAAIVARLGALMPGVKIVSHPGRIDIADVVAKSVVAAPGVAVGWTRIRARRLIDGGYGLAVEFAAYVVVEDAVVDGRRVERETLGLALGHRLLAILEDADAQTWGLGNVLPPEADPAPELKPMFTVRDAAAGAAYYAVTWTQLVADLGRSLFASDRPAVTELDGTGIAPFADVTFPDQIPPEVLALLRQERA</sequence>
<dbReference type="RefSeq" id="WP_012170680.1">
    <property type="nucleotide sequence ID" value="NC_009937.1"/>
</dbReference>
<dbReference type="Proteomes" id="UP000000270">
    <property type="component" value="Chromosome"/>
</dbReference>
<gene>
    <name evidence="1" type="ordered locus">AZC_2153</name>
</gene>
<name>A8I7R5_AZOC5</name>
<reference evidence="1 2" key="4">
    <citation type="journal article" date="2009" name="Appl. Environ. Microbiol.">
        <title>Comparative genome-wide transcriptional profiling of Azorhizobium caulinodans ORS571 grown under free-living and symbiotic conditions.</title>
        <authorList>
            <person name="Tsukada S."/>
            <person name="Aono T."/>
            <person name="Akiba N."/>
            <person name="Lee KB."/>
            <person name="Liu CT."/>
            <person name="Toyazaki H."/>
            <person name="Oyaizu H."/>
        </authorList>
    </citation>
    <scope>NUCLEOTIDE SEQUENCE [LARGE SCALE GENOMIC DNA]</scope>
    <source>
        <strain evidence="2">ATCC 43989 / DSM 5975 / JCM 20966 / LMG 6465 / NBRC 14845 / NCIMB 13405 / ORS 571</strain>
    </source>
</reference>
<proteinExistence type="predicted"/>
<organism evidence="1 2">
    <name type="scientific">Azorhizobium caulinodans (strain ATCC 43989 / DSM 5975 / JCM 20966 / LMG 6465 / NBRC 14845 / NCIMB 13405 / ORS 571)</name>
    <dbReference type="NCBI Taxonomy" id="438753"/>
    <lineage>
        <taxon>Bacteria</taxon>
        <taxon>Pseudomonadati</taxon>
        <taxon>Pseudomonadota</taxon>
        <taxon>Alphaproteobacteria</taxon>
        <taxon>Hyphomicrobiales</taxon>
        <taxon>Xanthobacteraceae</taxon>
        <taxon>Azorhizobium</taxon>
    </lineage>
</organism>
<reference evidence="1 2" key="3">
    <citation type="journal article" date="2008" name="BMC Genomics">
        <title>The genome of the versatile nitrogen fixer Azorhizobium caulinodans ORS571.</title>
        <authorList>
            <person name="Lee KB."/>
            <person name="Backer P.D."/>
            <person name="Aono T."/>
            <person name="Liu CT."/>
            <person name="Suzuki S."/>
            <person name="Suzuki T."/>
            <person name="Kaneko T."/>
            <person name="Yamada M."/>
            <person name="Tabata S."/>
            <person name="Kupfer D.M."/>
            <person name="Najar F.Z."/>
            <person name="Wiley G.B."/>
            <person name="Roe B."/>
            <person name="Binnewies T.T."/>
            <person name="Ussery D.W."/>
            <person name="D'Haeze W."/>
            <person name="Herder J.D."/>
            <person name="Gevers D."/>
            <person name="Vereecke D."/>
            <person name="Holsters M."/>
            <person name="Oyaizu H."/>
        </authorList>
    </citation>
    <scope>NUCLEOTIDE SEQUENCE [LARGE SCALE GENOMIC DNA]</scope>
    <source>
        <strain evidence="2">ATCC 43989 / DSM 5975 / JCM 20966 / LMG 6465 / NBRC 14845 / NCIMB 13405 / ORS 571</strain>
    </source>
</reference>
<dbReference type="STRING" id="438753.AZC_2153"/>
<dbReference type="eggNOG" id="ENOG5032RMR">
    <property type="taxonomic scope" value="Bacteria"/>
</dbReference>
<reference evidence="1 2" key="6">
    <citation type="journal article" date="2011" name="Appl. Environ. Microbiol.">
        <title>Involvement of the azorhizobial chromosome partition gene (parA) in the onset of bacteroid differentiation during Sesbania rostrata stem nodule development.</title>
        <authorList>
            <person name="Liu CT."/>
            <person name="Lee KB."/>
            <person name="Wang YS."/>
            <person name="Peng MH."/>
            <person name="Lee KT."/>
            <person name="Suzuki S."/>
            <person name="Suzuki T."/>
            <person name="Oyaizu H."/>
        </authorList>
    </citation>
    <scope>NUCLEOTIDE SEQUENCE [LARGE SCALE GENOMIC DNA]</scope>
    <source>
        <strain evidence="2">ATCC 43989 / DSM 5975 / JCM 20966 / LMG 6465 / NBRC 14845 / NCIMB 13405 / ORS 571</strain>
    </source>
</reference>
<accession>A8I7R5</accession>
<keyword evidence="2" id="KW-1185">Reference proteome</keyword>
<evidence type="ECO:0000313" key="2">
    <source>
        <dbReference type="Proteomes" id="UP000000270"/>
    </source>
</evidence>
<reference evidence="1 2" key="1">
    <citation type="journal article" date="2007" name="Appl. Environ. Microbiol.">
        <title>Rhizobial factors required for stem nodule maturation and maintenance in Sesbania rostrata-Azorhizobium caulinodans ORS571 symbiosis.</title>
        <authorList>
            <person name="Suzuki S."/>
            <person name="Aono T."/>
            <person name="Lee KB."/>
            <person name="Suzuki T."/>
            <person name="Liu CT."/>
            <person name="Miwa H."/>
            <person name="Wakao S."/>
            <person name="Iki T."/>
            <person name="Oyaizu H."/>
        </authorList>
    </citation>
    <scope>NUCLEOTIDE SEQUENCE [LARGE SCALE GENOMIC DNA]</scope>
    <source>
        <strain evidence="2">ATCC 43989 / DSM 5975 / JCM 20966 / LMG 6465 / NBRC 14845 / NCIMB 13405 / ORS 571</strain>
    </source>
</reference>
<dbReference type="KEGG" id="azc:AZC_2153"/>
<dbReference type="EMBL" id="AP009384">
    <property type="protein sequence ID" value="BAF88151.1"/>
    <property type="molecule type" value="Genomic_DNA"/>
</dbReference>
<reference evidence="2" key="2">
    <citation type="submission" date="2007-04" db="EMBL/GenBank/DDBJ databases">
        <title>Complete genome sequence of the nitrogen-fixing bacterium Azorhizobium caulinodans ORS571.</title>
        <authorList>
            <person name="Lee K.B."/>
            <person name="Backer P.D."/>
            <person name="Aono T."/>
            <person name="Liu C.T."/>
            <person name="Suzuki S."/>
            <person name="Suzuki T."/>
            <person name="Kaneko T."/>
            <person name="Yamada M."/>
            <person name="Tabata S."/>
            <person name="Kupfer D.M."/>
            <person name="Najar F.Z."/>
            <person name="Wiley G.B."/>
            <person name="Roe B."/>
            <person name="Binnewies T."/>
            <person name="Ussery D."/>
            <person name="Vereecke D."/>
            <person name="Gevers D."/>
            <person name="Holsters M."/>
            <person name="Oyaizu H."/>
        </authorList>
    </citation>
    <scope>NUCLEOTIDE SEQUENCE [LARGE SCALE GENOMIC DNA]</scope>
    <source>
        <strain evidence="2">ATCC 43989 / DSM 5975 / JCM 20966 / LMG 6465 / NBRC 14845 / NCIMB 13405 / ORS 571</strain>
    </source>
</reference>
<dbReference type="HOGENOM" id="CLU_1302832_0_0_5"/>
<dbReference type="AlphaFoldDB" id="A8I7R5"/>
<evidence type="ECO:0000313" key="1">
    <source>
        <dbReference type="EMBL" id="BAF88151.1"/>
    </source>
</evidence>
<protein>
    <submittedName>
        <fullName evidence="1">Uncharacterized protein</fullName>
    </submittedName>
</protein>
<reference evidence="1 2" key="5">
    <citation type="journal article" date="2010" name="Appl. Environ. Microbiol.">
        <title>phrR-like gene praR of Azorhizobium caulinodans ORS571 is essential for symbiosis with Sesbania rostrata and is involved in expression of reb genes.</title>
        <authorList>
            <person name="Akiba N."/>
            <person name="Aono T."/>
            <person name="Toyazaki H."/>
            <person name="Sato S."/>
            <person name="Oyaizu H."/>
        </authorList>
    </citation>
    <scope>NUCLEOTIDE SEQUENCE [LARGE SCALE GENOMIC DNA]</scope>
    <source>
        <strain evidence="2">ATCC 43989 / DSM 5975 / JCM 20966 / LMG 6465 / NBRC 14845 / NCIMB 13405 / ORS 571</strain>
    </source>
</reference>